<dbReference type="InterPro" id="IPR045116">
    <property type="entry name" value="Clp1/Grc3"/>
</dbReference>
<reference evidence="14" key="1">
    <citation type="submission" date="2021-04" db="EMBL/GenBank/DDBJ databases">
        <authorList>
            <consortium name="Wellcome Sanger Institute Data Sharing"/>
        </authorList>
    </citation>
    <scope>NUCLEOTIDE SEQUENCE [LARGE SCALE GENOMIC DNA]</scope>
</reference>
<dbReference type="GO" id="GO:0005524">
    <property type="term" value="F:ATP binding"/>
    <property type="evidence" value="ECO:0007669"/>
    <property type="project" value="UniProtKB-KW"/>
</dbReference>
<dbReference type="InterPro" id="IPR057570">
    <property type="entry name" value="NOL9_C"/>
</dbReference>
<evidence type="ECO:0000256" key="7">
    <source>
        <dbReference type="ARBA" id="ARBA00022840"/>
    </source>
</evidence>
<dbReference type="Pfam" id="PF25467">
    <property type="entry name" value="NOL9_C"/>
    <property type="match status" value="1"/>
</dbReference>
<feature type="compositionally biased region" description="Polar residues" evidence="10">
    <location>
        <begin position="30"/>
        <end position="39"/>
    </location>
</feature>
<dbReference type="Pfam" id="PF24419">
    <property type="entry name" value="Cupin_NOL9"/>
    <property type="match status" value="1"/>
</dbReference>
<proteinExistence type="inferred from homology"/>
<comment type="similarity">
    <text evidence="2">Belongs to the Clp1 family. NOL9/GRC3 subfamily.</text>
</comment>
<dbReference type="GO" id="GO:0000448">
    <property type="term" value="P:cleavage in ITS2 between 5.8S rRNA and LSU-rRNA of tricistronic rRNA transcript (SSU-rRNA, 5.8S rRNA, LSU-rRNA)"/>
    <property type="evidence" value="ECO:0007669"/>
    <property type="project" value="TreeGrafter"/>
</dbReference>
<feature type="region of interest" description="Disordered" evidence="10">
    <location>
        <begin position="1"/>
        <end position="83"/>
    </location>
</feature>
<dbReference type="SUPFAM" id="SSF52540">
    <property type="entry name" value="P-loop containing nucleoside triphosphate hydrolases"/>
    <property type="match status" value="1"/>
</dbReference>
<feature type="domain" description="NOL9 C-terminal" evidence="13">
    <location>
        <begin position="510"/>
        <end position="611"/>
    </location>
</feature>
<keyword evidence="6" id="KW-0418">Kinase</keyword>
<reference evidence="14" key="3">
    <citation type="submission" date="2025-09" db="UniProtKB">
        <authorList>
            <consortium name="Ensembl"/>
        </authorList>
    </citation>
    <scope>IDENTIFICATION</scope>
</reference>
<keyword evidence="5" id="KW-0547">Nucleotide-binding</keyword>
<name>A0A7N6BMD4_ANATE</name>
<dbReference type="Gene3D" id="3.40.50.300">
    <property type="entry name" value="P-loop containing nucleotide triphosphate hydrolases"/>
    <property type="match status" value="1"/>
</dbReference>
<keyword evidence="7" id="KW-0067">ATP-binding</keyword>
<dbReference type="InterPro" id="IPR057573">
    <property type="entry name" value="NOL9_N"/>
</dbReference>
<keyword evidence="8" id="KW-0539">Nucleus</keyword>
<sequence length="656" mass="72585">MKVNKPAQVKGHVKSQKWKDVRGKRLRHPISSSELNSSPVMAKVIKEHQTSLKKKPSVKRLKNKAKSVSDSKKSASQSGINKSYTQANGSSAFTIDMDSDDSQDWKEYSQSIHRNGVTLGDVEDARPGRLDGDALRYCAERGDRLNHAVLVMQKDQSLCFRGKCFLTCLYGRVEVMGFTIEEGQQSYPLFSPASHCPLTIRALENSDDTRDDKTEASTILRKYLPTASRKKLVKRVMSNSSIILLEPMETPLTRFLSSFTDLSELFSPPMARDVDGCAVILVCGTKNVGKSTFIRTLINTLLNHTTSVDYLEGDLGQTEFTPAGCLSLSTVREPLLGPPFTHQHTPEHMIYYGQSSCESDLDRYLESLKSLWRRRSQSRETPIIVNTMGWVKGFGFQLLVDMIRFFPVSHVIQLGHSGTTQCPALTPEFLRTAHGCQTHPPAQTALDEFTENHSPPRSYTHLIVQSEFQGVGRQGTAKHQRSNEHRELSLLAYLSQLQSPDPGPVRPLHSLTPYQVPHKAVALGVIHCEVVPSHMFYAANASLVGLCCLGEKVNSRGGPVLLSQAPICPCVGFGVLRGIDMVQGLYFLLTPVDPSILRKVNCLLLGAISLPSCILTTQSGFEGEMPYVTTDYSFDLTGAGKLRVFKGLMRPSQIGM</sequence>
<dbReference type="Pfam" id="PF16575">
    <property type="entry name" value="CLP1_P"/>
    <property type="match status" value="1"/>
</dbReference>
<dbReference type="GO" id="GO:0005730">
    <property type="term" value="C:nucleolus"/>
    <property type="evidence" value="ECO:0007669"/>
    <property type="project" value="UniProtKB-SubCell"/>
</dbReference>
<keyword evidence="4" id="KW-0808">Transferase</keyword>
<keyword evidence="15" id="KW-1185">Reference proteome</keyword>
<dbReference type="AlphaFoldDB" id="A0A7N6BMD4"/>
<dbReference type="PANTHER" id="PTHR12755">
    <property type="entry name" value="CLEAVAGE/POLYADENYLATION FACTOR IA SUBUNIT CLP1P"/>
    <property type="match status" value="1"/>
</dbReference>
<organism evidence="14 15">
    <name type="scientific">Anabas testudineus</name>
    <name type="common">Climbing perch</name>
    <name type="synonym">Anthias testudineus</name>
    <dbReference type="NCBI Taxonomy" id="64144"/>
    <lineage>
        <taxon>Eukaryota</taxon>
        <taxon>Metazoa</taxon>
        <taxon>Chordata</taxon>
        <taxon>Craniata</taxon>
        <taxon>Vertebrata</taxon>
        <taxon>Euteleostomi</taxon>
        <taxon>Actinopterygii</taxon>
        <taxon>Neopterygii</taxon>
        <taxon>Teleostei</taxon>
        <taxon>Neoteleostei</taxon>
        <taxon>Acanthomorphata</taxon>
        <taxon>Anabantaria</taxon>
        <taxon>Anabantiformes</taxon>
        <taxon>Anabantoidei</taxon>
        <taxon>Anabantidae</taxon>
        <taxon>Anabas</taxon>
    </lineage>
</organism>
<dbReference type="Proteomes" id="UP000265040">
    <property type="component" value="Chromosome 7"/>
</dbReference>
<gene>
    <name evidence="14" type="primary">NOL9</name>
</gene>
<evidence type="ECO:0000313" key="14">
    <source>
        <dbReference type="Ensembl" id="ENSATEP00000065978.1"/>
    </source>
</evidence>
<evidence type="ECO:0000313" key="15">
    <source>
        <dbReference type="Proteomes" id="UP000265040"/>
    </source>
</evidence>
<evidence type="ECO:0000256" key="8">
    <source>
        <dbReference type="ARBA" id="ARBA00023242"/>
    </source>
</evidence>
<comment type="subcellular location">
    <subcellularLocation>
        <location evidence="1">Nucleus</location>
        <location evidence="1">Nucleolus</location>
    </subcellularLocation>
</comment>
<feature type="domain" description="NOL9 N-terminal" evidence="12">
    <location>
        <begin position="144"/>
        <end position="269"/>
    </location>
</feature>
<evidence type="ECO:0000256" key="6">
    <source>
        <dbReference type="ARBA" id="ARBA00022777"/>
    </source>
</evidence>
<evidence type="ECO:0000256" key="5">
    <source>
        <dbReference type="ARBA" id="ARBA00022741"/>
    </source>
</evidence>
<dbReference type="GO" id="GO:0051731">
    <property type="term" value="F:polynucleotide 5'-hydroxyl-kinase activity"/>
    <property type="evidence" value="ECO:0007669"/>
    <property type="project" value="InterPro"/>
</dbReference>
<keyword evidence="3" id="KW-0698">rRNA processing</keyword>
<dbReference type="PANTHER" id="PTHR12755:SF3">
    <property type="entry name" value="POLYNUCLEOTIDE 5'-HYDROXYL-KINASE NOL9"/>
    <property type="match status" value="1"/>
</dbReference>
<evidence type="ECO:0000256" key="10">
    <source>
        <dbReference type="SAM" id="MobiDB-lite"/>
    </source>
</evidence>
<evidence type="ECO:0000259" key="12">
    <source>
        <dbReference type="Pfam" id="PF24419"/>
    </source>
</evidence>
<protein>
    <recommendedName>
        <fullName evidence="9">Polynucleotide 5'-hydroxyl-kinase NOL9</fullName>
    </recommendedName>
</protein>
<evidence type="ECO:0000256" key="2">
    <source>
        <dbReference type="ARBA" id="ARBA00011003"/>
    </source>
</evidence>
<evidence type="ECO:0000256" key="4">
    <source>
        <dbReference type="ARBA" id="ARBA00022679"/>
    </source>
</evidence>
<evidence type="ECO:0000256" key="1">
    <source>
        <dbReference type="ARBA" id="ARBA00004604"/>
    </source>
</evidence>
<evidence type="ECO:0000256" key="9">
    <source>
        <dbReference type="ARBA" id="ARBA00071212"/>
    </source>
</evidence>
<feature type="compositionally biased region" description="Basic residues" evidence="10">
    <location>
        <begin position="51"/>
        <end position="65"/>
    </location>
</feature>
<feature type="domain" description="Clp1 P-loop" evidence="11">
    <location>
        <begin position="284"/>
        <end position="417"/>
    </location>
</feature>
<evidence type="ECO:0000256" key="3">
    <source>
        <dbReference type="ARBA" id="ARBA00022552"/>
    </source>
</evidence>
<accession>A0A7N6BMD4</accession>
<dbReference type="Ensembl" id="ENSATET00000050799.2">
    <property type="protein sequence ID" value="ENSATEP00000065978.1"/>
    <property type="gene ID" value="ENSATEG00000024414.3"/>
</dbReference>
<dbReference type="GeneTree" id="ENSGT00940000153668"/>
<dbReference type="InterPro" id="IPR027417">
    <property type="entry name" value="P-loop_NTPase"/>
</dbReference>
<evidence type="ECO:0000259" key="13">
    <source>
        <dbReference type="Pfam" id="PF25467"/>
    </source>
</evidence>
<dbReference type="InterPro" id="IPR032319">
    <property type="entry name" value="CLP1_P"/>
</dbReference>
<reference evidence="14" key="2">
    <citation type="submission" date="2025-08" db="UniProtKB">
        <authorList>
            <consortium name="Ensembl"/>
        </authorList>
    </citation>
    <scope>IDENTIFICATION</scope>
</reference>
<evidence type="ECO:0000259" key="11">
    <source>
        <dbReference type="Pfam" id="PF16575"/>
    </source>
</evidence>